<proteinExistence type="predicted"/>
<sequence length="246" mass="27015">MIFFCKNSASNGFHVAVSNLDDGIRVELHLPDEGGKLNRVAARDFHYEDWRNLRGWSDRASWMITSDCVMNGATPFNLYERSWPFRTSAVETTSTISCFTPVVSVLVPTATAPVSRWSYIVFAADRSKVVGSFPIDEEASSGDEVRERVSPKLVFENFPDALPSNGFVDLSLKLVDFADKPVELDATAEVSATGGVLSCSRPQIKSGRGTVRWFGAYTSPGDVLDVKVGFKLFSGTDKRSLKVIEG</sequence>
<dbReference type="STRING" id="1150626.PHAMO_80095"/>
<dbReference type="AlphaFoldDB" id="H8FY66"/>
<evidence type="ECO:0000313" key="1">
    <source>
        <dbReference type="EMBL" id="CCG43304.1"/>
    </source>
</evidence>
<keyword evidence="2" id="KW-1185">Reference proteome</keyword>
<reference evidence="1 2" key="1">
    <citation type="journal article" date="2012" name="J. Bacteriol.">
        <title>Draft Genome Sequence of the Purple Photosynthetic Bacterium Phaeospirillum molischianum DSM120, a Particularly Versatile Bacterium.</title>
        <authorList>
            <person name="Duquesne K."/>
            <person name="Prima V."/>
            <person name="Ji B."/>
            <person name="Rouy Z."/>
            <person name="Medigue C."/>
            <person name="Talla E."/>
            <person name="Sturgis J.N."/>
        </authorList>
    </citation>
    <scope>NUCLEOTIDE SEQUENCE [LARGE SCALE GENOMIC DNA]</scope>
    <source>
        <strain evidence="2">DSM120</strain>
    </source>
</reference>
<accession>H8FY66</accession>
<name>H8FY66_MAGML</name>
<dbReference type="EMBL" id="CAHP01000060">
    <property type="protein sequence ID" value="CCG43304.1"/>
    <property type="molecule type" value="Genomic_DNA"/>
</dbReference>
<dbReference type="RefSeq" id="WP_002731385.1">
    <property type="nucleotide sequence ID" value="NZ_CAHP01000060.1"/>
</dbReference>
<dbReference type="OrthoDB" id="8883603at2"/>
<dbReference type="Proteomes" id="UP000004169">
    <property type="component" value="Unassembled WGS sequence"/>
</dbReference>
<evidence type="ECO:0000313" key="2">
    <source>
        <dbReference type="Proteomes" id="UP000004169"/>
    </source>
</evidence>
<protein>
    <submittedName>
        <fullName evidence="1">Uncharacterized protein</fullName>
    </submittedName>
</protein>
<organism evidence="1 2">
    <name type="scientific">Magnetospirillum molischianum DSM 120</name>
    <dbReference type="NCBI Taxonomy" id="1150626"/>
    <lineage>
        <taxon>Bacteria</taxon>
        <taxon>Pseudomonadati</taxon>
        <taxon>Pseudomonadota</taxon>
        <taxon>Alphaproteobacteria</taxon>
        <taxon>Rhodospirillales</taxon>
        <taxon>Rhodospirillaceae</taxon>
        <taxon>Magnetospirillum</taxon>
    </lineage>
</organism>
<comment type="caution">
    <text evidence="1">The sequence shown here is derived from an EMBL/GenBank/DDBJ whole genome shotgun (WGS) entry which is preliminary data.</text>
</comment>
<gene>
    <name evidence="1" type="ORF">PHAMO_80095</name>
</gene>